<reference evidence="4 5" key="1">
    <citation type="submission" date="2020-03" db="EMBL/GenBank/DDBJ databases">
        <title>Genomic Encyclopedia of Type Strains, Phase IV (KMG-IV): sequencing the most valuable type-strain genomes for metagenomic binning, comparative biology and taxonomic classification.</title>
        <authorList>
            <person name="Goeker M."/>
        </authorList>
    </citation>
    <scope>NUCLEOTIDE SEQUENCE [LARGE SCALE GENOMIC DNA]</scope>
    <source>
        <strain evidence="4 5">DSM 4733</strain>
    </source>
</reference>
<sequence>MRILFGLIMALGLAGAMPASAKEALALTPGTETAGDGRPVRYEIGAIDVPENRAKPDSRRITVGVLRIKAAKPNGQPPIFLLVGGPGVTMLDTIGDQSPAARRRLGTWLDYSATNDLVIVEQRGYTLRGDMLELRYPAMPLDRPSTVEDDVAVMRRLAREAAAANPGRDLAGYTIAECADDVDAVRRALGYPKIGLMGASFGSQWSFAVLKRHPGTVARALIASAEPLNNGYDMPGHVFAVLQRVAFEAEQDPALRPFLPQGGLIAAARAVRDRFARGPITVDLPEGKVVIGLGDYQQALFAKVINAARWPAFVIDLHRGRYQAWAREVADGRKAGTQSLIGPLIDTATGVTAARLAQLESDPALDMLGRWNFAAYTASAGLWPTADLGDGFRLPVRDETPILFVQGDWDANTPMENLLDLLPWFPNARALIVHRGQHNGPMPLLRDHPDLAAAVLRFLREGEMAGLPSRVEAAPVRFALPSTGG</sequence>
<feature type="signal peptide" evidence="1">
    <location>
        <begin position="1"/>
        <end position="21"/>
    </location>
</feature>
<evidence type="ECO:0000313" key="5">
    <source>
        <dbReference type="Proteomes" id="UP000564677"/>
    </source>
</evidence>
<gene>
    <name evidence="4" type="ORF">FHR20_003816</name>
</gene>
<name>A0A7X5ZX33_9SPHN</name>
<keyword evidence="5" id="KW-1185">Reference proteome</keyword>
<dbReference type="EMBL" id="JAASQV010000004">
    <property type="protein sequence ID" value="NIJ66840.1"/>
    <property type="molecule type" value="Genomic_DNA"/>
</dbReference>
<dbReference type="InterPro" id="IPR000073">
    <property type="entry name" value="AB_hydrolase_1"/>
</dbReference>
<feature type="chain" id="PRO_5030710142" evidence="1">
    <location>
        <begin position="22"/>
        <end position="485"/>
    </location>
</feature>
<protein>
    <submittedName>
        <fullName evidence="4">Pimeloyl-ACP methyl ester carboxylesterase</fullName>
    </submittedName>
</protein>
<accession>A0A7X5ZX33</accession>
<dbReference type="Gene3D" id="3.40.50.1820">
    <property type="entry name" value="alpha/beta hydrolase"/>
    <property type="match status" value="1"/>
</dbReference>
<dbReference type="Pfam" id="PF08386">
    <property type="entry name" value="Abhydrolase_4"/>
    <property type="match status" value="1"/>
</dbReference>
<dbReference type="Proteomes" id="UP000564677">
    <property type="component" value="Unassembled WGS sequence"/>
</dbReference>
<keyword evidence="1" id="KW-0732">Signal</keyword>
<dbReference type="SUPFAM" id="SSF53474">
    <property type="entry name" value="alpha/beta-Hydrolases"/>
    <property type="match status" value="1"/>
</dbReference>
<proteinExistence type="predicted"/>
<evidence type="ECO:0000259" key="3">
    <source>
        <dbReference type="Pfam" id="PF08386"/>
    </source>
</evidence>
<dbReference type="RefSeq" id="WP_167301138.1">
    <property type="nucleotide sequence ID" value="NZ_JAASQV010000004.1"/>
</dbReference>
<dbReference type="Pfam" id="PF00561">
    <property type="entry name" value="Abhydrolase_1"/>
    <property type="match status" value="1"/>
</dbReference>
<dbReference type="InterPro" id="IPR013595">
    <property type="entry name" value="Pept_S33_TAP-like_C"/>
</dbReference>
<feature type="domain" description="AB hydrolase-1" evidence="2">
    <location>
        <begin position="170"/>
        <end position="228"/>
    </location>
</feature>
<evidence type="ECO:0000313" key="4">
    <source>
        <dbReference type="EMBL" id="NIJ66840.1"/>
    </source>
</evidence>
<feature type="domain" description="Peptidase S33 tripeptidyl aminopeptidase-like C-terminal" evidence="3">
    <location>
        <begin position="383"/>
        <end position="464"/>
    </location>
</feature>
<evidence type="ECO:0000256" key="1">
    <source>
        <dbReference type="SAM" id="SignalP"/>
    </source>
</evidence>
<evidence type="ECO:0000259" key="2">
    <source>
        <dbReference type="Pfam" id="PF00561"/>
    </source>
</evidence>
<comment type="caution">
    <text evidence="4">The sequence shown here is derived from an EMBL/GenBank/DDBJ whole genome shotgun (WGS) entry which is preliminary data.</text>
</comment>
<organism evidence="4 5">
    <name type="scientific">Sphingomonas leidyi</name>
    <dbReference type="NCBI Taxonomy" id="68569"/>
    <lineage>
        <taxon>Bacteria</taxon>
        <taxon>Pseudomonadati</taxon>
        <taxon>Pseudomonadota</taxon>
        <taxon>Alphaproteobacteria</taxon>
        <taxon>Sphingomonadales</taxon>
        <taxon>Sphingomonadaceae</taxon>
        <taxon>Sphingomonas</taxon>
    </lineage>
</organism>
<dbReference type="AlphaFoldDB" id="A0A7X5ZX33"/>
<dbReference type="InterPro" id="IPR029058">
    <property type="entry name" value="AB_hydrolase_fold"/>
</dbReference>